<proteinExistence type="predicted"/>
<dbReference type="RefSeq" id="XP_007511025.1">
    <property type="nucleotide sequence ID" value="XM_007510963.1"/>
</dbReference>
<dbReference type="PANTHER" id="PTHR35711:SF1">
    <property type="entry name" value="ECTODERMAL, ISOFORM F"/>
    <property type="match status" value="1"/>
</dbReference>
<dbReference type="Gene3D" id="1.10.8.270">
    <property type="entry name" value="putative rabgap domain of human tbc1 domain family member 14 like domains"/>
    <property type="match status" value="1"/>
</dbReference>
<protein>
    <submittedName>
        <fullName evidence="2">Uncharacterized protein</fullName>
    </submittedName>
</protein>
<feature type="region of interest" description="Disordered" evidence="1">
    <location>
        <begin position="79"/>
        <end position="105"/>
    </location>
</feature>
<feature type="compositionally biased region" description="Acidic residues" evidence="1">
    <location>
        <begin position="209"/>
        <end position="231"/>
    </location>
</feature>
<evidence type="ECO:0000313" key="3">
    <source>
        <dbReference type="Proteomes" id="UP000198341"/>
    </source>
</evidence>
<dbReference type="PANTHER" id="PTHR35711">
    <property type="entry name" value="EXPRESSED PROTEIN"/>
    <property type="match status" value="1"/>
</dbReference>
<gene>
    <name evidence="2" type="ORF">Bathy09g04300</name>
</gene>
<reference evidence="2 3" key="1">
    <citation type="submission" date="2011-10" db="EMBL/GenBank/DDBJ databases">
        <authorList>
            <person name="Genoscope - CEA"/>
        </authorList>
    </citation>
    <scope>NUCLEOTIDE SEQUENCE [LARGE SCALE GENOMIC DNA]</scope>
    <source>
        <strain evidence="2 3">RCC 1105</strain>
    </source>
</reference>
<evidence type="ECO:0000256" key="1">
    <source>
        <dbReference type="SAM" id="MobiDB-lite"/>
    </source>
</evidence>
<dbReference type="Proteomes" id="UP000198341">
    <property type="component" value="Chromosome 9"/>
</dbReference>
<name>K8F3D1_9CHLO</name>
<feature type="region of interest" description="Disordered" evidence="1">
    <location>
        <begin position="1"/>
        <end position="27"/>
    </location>
</feature>
<dbReference type="EMBL" id="FO082270">
    <property type="protein sequence ID" value="CCO66585.1"/>
    <property type="molecule type" value="Genomic_DNA"/>
</dbReference>
<sequence length="493" mass="57272">MEKKKTKEVSKKEKKSDDDEYHRHHHRERIESWRRNLVFLSFDDDVEDDDDLKGEGEITKMITQRKRSAYAKLRGEFFSSSSSSSENNNYACDSSSSSSSSSPKLSAMKTQNFSHMFQKKELVRVVTQDVRRIVFAERKGFGGKKFWQSPDVRAALIRVLTVFVLEKEMESSRKSSGDVKIEYKQGMHEIVAMVYLATCRAAGGRRFDDDDGENEDDNNDDDDDDDDDDDEENYDALLDASLVVARDDDDDDDDDFYSQKFVEHDCYALFSAFVNSTKSSLRLLDYFQSQNESFIDEYCLRFFNKMHAVDEETARIFFSKMSLTRLYLPRFLKLAYVRECKRGEFLLMIWDSIIAEMGREGRKQESGEAVQHHHQQSSYGSAREFFESLSVAAVLRCCKDTITRDESLHQSNDESIGNIINKINAHSFEFSKPSDVDIFIQTAKRVAFEKKIDENDEEEEEEEERYLFDESVFKSNLFSAMEIRDDYVSSSLQ</sequence>
<dbReference type="OrthoDB" id="27140at2759"/>
<dbReference type="AlphaFoldDB" id="K8F3D1"/>
<evidence type="ECO:0000313" key="2">
    <source>
        <dbReference type="EMBL" id="CCO66585.1"/>
    </source>
</evidence>
<dbReference type="KEGG" id="bpg:Bathy09g04300"/>
<dbReference type="STRING" id="41875.K8F3D1"/>
<keyword evidence="3" id="KW-1185">Reference proteome</keyword>
<dbReference type="GeneID" id="19013936"/>
<organism evidence="2 3">
    <name type="scientific">Bathycoccus prasinos</name>
    <dbReference type="NCBI Taxonomy" id="41875"/>
    <lineage>
        <taxon>Eukaryota</taxon>
        <taxon>Viridiplantae</taxon>
        <taxon>Chlorophyta</taxon>
        <taxon>Mamiellophyceae</taxon>
        <taxon>Mamiellales</taxon>
        <taxon>Bathycoccaceae</taxon>
        <taxon>Bathycoccus</taxon>
    </lineage>
</organism>
<accession>K8F3D1</accession>
<feature type="region of interest" description="Disordered" evidence="1">
    <location>
        <begin position="206"/>
        <end position="231"/>
    </location>
</feature>